<feature type="region of interest" description="Disordered" evidence="1">
    <location>
        <begin position="407"/>
        <end position="431"/>
    </location>
</feature>
<dbReference type="InParanoid" id="A0A078ABP3"/>
<dbReference type="OrthoDB" id="328016at2759"/>
<evidence type="ECO:0000256" key="1">
    <source>
        <dbReference type="SAM" id="MobiDB-lite"/>
    </source>
</evidence>
<evidence type="ECO:0000313" key="2">
    <source>
        <dbReference type="EMBL" id="CDW79715.1"/>
    </source>
</evidence>
<reference evidence="2 3" key="1">
    <citation type="submission" date="2014-06" db="EMBL/GenBank/DDBJ databases">
        <authorList>
            <person name="Swart Estienne"/>
        </authorList>
    </citation>
    <scope>NUCLEOTIDE SEQUENCE [LARGE SCALE GENOMIC DNA]</scope>
    <source>
        <strain evidence="2 3">130c</strain>
    </source>
</reference>
<dbReference type="AlphaFoldDB" id="A0A078ABP3"/>
<name>A0A078ABP3_STYLE</name>
<accession>A0A078ABP3</accession>
<proteinExistence type="predicted"/>
<protein>
    <submittedName>
        <fullName evidence="2">Uncharacterized protein</fullName>
    </submittedName>
</protein>
<evidence type="ECO:0000313" key="3">
    <source>
        <dbReference type="Proteomes" id="UP000039865"/>
    </source>
</evidence>
<organism evidence="2 3">
    <name type="scientific">Stylonychia lemnae</name>
    <name type="common">Ciliate</name>
    <dbReference type="NCBI Taxonomy" id="5949"/>
    <lineage>
        <taxon>Eukaryota</taxon>
        <taxon>Sar</taxon>
        <taxon>Alveolata</taxon>
        <taxon>Ciliophora</taxon>
        <taxon>Intramacronucleata</taxon>
        <taxon>Spirotrichea</taxon>
        <taxon>Stichotrichia</taxon>
        <taxon>Sporadotrichida</taxon>
        <taxon>Oxytrichidae</taxon>
        <taxon>Stylonychinae</taxon>
        <taxon>Stylonychia</taxon>
    </lineage>
</organism>
<gene>
    <name evidence="2" type="primary">Contig13819.g14740</name>
    <name evidence="2" type="ORF">STYLEM_8706</name>
</gene>
<dbReference type="Proteomes" id="UP000039865">
    <property type="component" value="Unassembled WGS sequence"/>
</dbReference>
<sequence>MLKQKRPMTTSNVTLKLQIHILGQQEIETFRFKQIQLDLKQPSTTIGIIARPSQSDLEHQILPKNSLMLRQLCELASTNQSFIKSHFNEFVKKNTRLSKKGTLKSRGTGVGVYFINNLQRVHQLKKVDLQIDSSFNINKAKLGSNQPSTNKLNQEDQKQYVNQHHLKVHVPIENTNLSSFSRGSNTQNAIMSQSFIQSPQVITQNSARNNIQSSQTNTDKNVNVLLSPQSNNTTVIFQETQWKNAPQVNLDLPQSEDNDTSLNDDLQMPKVTKYEPPKSLRKKIFSAHPKNRRQDVVNNYHSNSNNQFKQIKVKSKNTLLNQTMGNYDPSSTELVQSDKEGVSDMQSQMDAINEIQSNLLDHNIYVQGDAMSPIKVKNYQFKNFGLNQTQVFQTQMHRDQSNSRVVSPQSINHQSGNATCKSGLSTKNQSRYNKARRSLKSAGRARIKHDLIHDEKQVSLKTQRANLNIKSKLDNNPNVRFRYYYRDHMNKQSIRENSVSLMKEDDEKRKFMIELKQRIDHPGLNPDMELNLNSNSDLLSEQLYKSQLENQVKSQVLNSFYRNNVRFDMKQDSEIGQSLLQGINMTSQNVSDEKRSMGMQTYNKKHSDPIVIKEADTIQERNTLDKQSLQVYNENINSTRLLGSGSLIHISCSTIQQPNLQESHPQLDIRVYTGISGPNDIKKMGYIKSVYLHEKDAASKGLINEFSYSQLPQNRLAMIKQQYLNTKTMSSENDQETTTLSEQDVKLQQQLLKKFLPSKYKNLNNQKNRLNKDFFSPASTSIINQNVFTPQGALNRSFGFDAKNLKPNNFDSTQNTNQNKMSYRNLKEIDRYFDEQRLYDICFKGGPSTFKMDHIQISQKINELIKKESETIEVKDINVQTSQKTSPHKRNIYRDRSMEDNINISGFDIKVSESPHRMNGVSFKNADFRLQDENHLSYSKNTQVIGQRKGNFMSNFSRAKQQAQKKNLQPNQPKAKMQNFNTTFQQSQNQHSNIDLIRSQQKKFLIDEPILNSSKNRSKNQSFLKTQPLHKDVKIITQNVEYMGRMQQLAAISMSREQSRTHLKSASSLSQQQSCTQLRKKSVTELLFSNTNLQKATSPKNDVSKLALIDINSPKSPSQVNQQIFVDEFNLKGIRAQINKTPKSMANPLGIMDDQKSKDHMLIGLQQNQEVMDYIQNIGNLDFKNSQMHFSHESTQNNNPNKTYRSEMSKSMMGTEDDRRFPKFTQDIDEHNGSIMNLNARFGKININ</sequence>
<dbReference type="EMBL" id="CCKQ01008277">
    <property type="protein sequence ID" value="CDW79715.1"/>
    <property type="molecule type" value="Genomic_DNA"/>
</dbReference>
<keyword evidence="3" id="KW-1185">Reference proteome</keyword>